<feature type="transmembrane region" description="Helical" evidence="1">
    <location>
        <begin position="6"/>
        <end position="27"/>
    </location>
</feature>
<comment type="caution">
    <text evidence="2">The sequence shown here is derived from an EMBL/GenBank/DDBJ whole genome shotgun (WGS) entry which is preliminary data.</text>
</comment>
<keyword evidence="1" id="KW-1133">Transmembrane helix</keyword>
<evidence type="ECO:0000313" key="3">
    <source>
        <dbReference type="Proteomes" id="UP000636505"/>
    </source>
</evidence>
<feature type="transmembrane region" description="Helical" evidence="1">
    <location>
        <begin position="168"/>
        <end position="187"/>
    </location>
</feature>
<dbReference type="EMBL" id="JADEXG010000018">
    <property type="protein sequence ID" value="MBE9077557.1"/>
    <property type="molecule type" value="Genomic_DNA"/>
</dbReference>
<dbReference type="AlphaFoldDB" id="A0A8J7DBC9"/>
<evidence type="ECO:0008006" key="4">
    <source>
        <dbReference type="Google" id="ProtNLM"/>
    </source>
</evidence>
<dbReference type="RefSeq" id="WP_193906442.1">
    <property type="nucleotide sequence ID" value="NZ_JADEXG010000018.1"/>
</dbReference>
<feature type="transmembrane region" description="Helical" evidence="1">
    <location>
        <begin position="58"/>
        <end position="76"/>
    </location>
</feature>
<accession>A0A8J7DBC9</accession>
<dbReference type="Proteomes" id="UP000636505">
    <property type="component" value="Unassembled WGS sequence"/>
</dbReference>
<evidence type="ECO:0000313" key="2">
    <source>
        <dbReference type="EMBL" id="MBE9077557.1"/>
    </source>
</evidence>
<keyword evidence="1" id="KW-0472">Membrane</keyword>
<gene>
    <name evidence="2" type="ORF">IQ241_09635</name>
</gene>
<keyword evidence="3" id="KW-1185">Reference proteome</keyword>
<name>A0A8J7DBC9_9CYAN</name>
<organism evidence="2 3">
    <name type="scientific">Vasconcelosia minhoensis LEGE 07310</name>
    <dbReference type="NCBI Taxonomy" id="915328"/>
    <lineage>
        <taxon>Bacteria</taxon>
        <taxon>Bacillati</taxon>
        <taxon>Cyanobacteriota</taxon>
        <taxon>Cyanophyceae</taxon>
        <taxon>Nodosilineales</taxon>
        <taxon>Cymatolegaceae</taxon>
        <taxon>Vasconcelosia</taxon>
        <taxon>Vasconcelosia minhoensis</taxon>
    </lineage>
</organism>
<protein>
    <recommendedName>
        <fullName evidence="4">DUF2157 domain-containing protein</fullName>
    </recommendedName>
</protein>
<reference evidence="2" key="1">
    <citation type="submission" date="2020-10" db="EMBL/GenBank/DDBJ databases">
        <authorList>
            <person name="Castelo-Branco R."/>
            <person name="Eusebio N."/>
            <person name="Adriana R."/>
            <person name="Vieira A."/>
            <person name="Brugerolle De Fraissinette N."/>
            <person name="Rezende De Castro R."/>
            <person name="Schneider M.P."/>
            <person name="Vasconcelos V."/>
            <person name="Leao P.N."/>
        </authorList>
    </citation>
    <scope>NUCLEOTIDE SEQUENCE</scope>
    <source>
        <strain evidence="2">LEGE 07310</strain>
    </source>
</reference>
<sequence>MPIFTVLSTASSITLPSLLIVGAFYAWLAKRLDAVRLSYLSIGLLDWALLRYLSDQDWINLLWLGLLLGLSLLYVIQLDPGLQAIEDREKRHWLRLLAIGLIGLTALYQVEVSSAPLVQAGVTLLLSTGFILAGLILHIRAPLYIGTVTFVFQVLRVIGLYIDINGTLLWAIGIVLGLLFIWTASTFESRRSQVNELMSAWASELENWE</sequence>
<feature type="transmembrane region" description="Helical" evidence="1">
    <location>
        <begin position="116"/>
        <end position="136"/>
    </location>
</feature>
<feature type="transmembrane region" description="Helical" evidence="1">
    <location>
        <begin position="92"/>
        <end position="110"/>
    </location>
</feature>
<evidence type="ECO:0000256" key="1">
    <source>
        <dbReference type="SAM" id="Phobius"/>
    </source>
</evidence>
<keyword evidence="1" id="KW-0812">Transmembrane</keyword>
<proteinExistence type="predicted"/>